<dbReference type="EMBL" id="JANBVO010000058">
    <property type="protein sequence ID" value="KAJ9132344.1"/>
    <property type="molecule type" value="Genomic_DNA"/>
</dbReference>
<name>A0AA38RJT5_9PEZI</name>
<feature type="domain" description="C2H2-type" evidence="3">
    <location>
        <begin position="134"/>
        <end position="162"/>
    </location>
</feature>
<reference evidence="4" key="1">
    <citation type="submission" date="2022-07" db="EMBL/GenBank/DDBJ databases">
        <title>Fungi with potential for degradation of polypropylene.</title>
        <authorList>
            <person name="Gostincar C."/>
        </authorList>
    </citation>
    <scope>NUCLEOTIDE SEQUENCE</scope>
    <source>
        <strain evidence="4">EXF-13308</strain>
    </source>
</reference>
<dbReference type="InterPro" id="IPR036236">
    <property type="entry name" value="Znf_C2H2_sf"/>
</dbReference>
<dbReference type="GO" id="GO:0008270">
    <property type="term" value="F:zinc ion binding"/>
    <property type="evidence" value="ECO:0007669"/>
    <property type="project" value="UniProtKB-KW"/>
</dbReference>
<feature type="domain" description="C2H2-type" evidence="3">
    <location>
        <begin position="163"/>
        <end position="186"/>
    </location>
</feature>
<protein>
    <submittedName>
        <fullName evidence="4">Transcriptional regulator prz1</fullName>
    </submittedName>
</protein>
<dbReference type="AlphaFoldDB" id="A0AA38RJT5"/>
<sequence>MDGRLEPSDDSLAAARLHVQALTERGLPREALLQALLEQYDGDQQPLSPGQRNDGPAAYNHQQHLMAAGRGHAPRLSVSTTNSASTSRSAMSAMSGMSTLSAASTISSVSSHSSRFSQTPCLGPSRQVLSTRAYWCTSCETKFIRKFDWKRHEDEFHERYKKYPCPDCNRVFWGSNTFNQHHKARHGCKTCPHADSVVKYMKKKRAWGCGFCAAFLPTMDRYYDHVSLHFEAGRTKAHWYHSNVIYGLLHQPGVYEAWKNLVAAHHGHLPRDQRPSFYWDVKTTGRAQGYLENESPGQLQDFLEFFNPARDDPQQVIQLAFEKAMLTDPAPKPQSELQQAVSPGQPQQQPLSPRGPSSSGLGPWTAGDQAHLPPKSPGENEFRVSAVPMPLFTEQPPSVPVSSEPLAVFTPIQTGVPLTPQPIPQPMPQVQPHLCSAASAPTAAAAAAAATAAATSTTNNFNLTTTTAITNTVNRPSFLYEQRDIHVERVP</sequence>
<dbReference type="Proteomes" id="UP001174694">
    <property type="component" value="Unassembled WGS sequence"/>
</dbReference>
<dbReference type="PROSITE" id="PS00028">
    <property type="entry name" value="ZINC_FINGER_C2H2_1"/>
    <property type="match status" value="2"/>
</dbReference>
<organism evidence="4 5">
    <name type="scientific">Pleurostoma richardsiae</name>
    <dbReference type="NCBI Taxonomy" id="41990"/>
    <lineage>
        <taxon>Eukaryota</taxon>
        <taxon>Fungi</taxon>
        <taxon>Dikarya</taxon>
        <taxon>Ascomycota</taxon>
        <taxon>Pezizomycotina</taxon>
        <taxon>Sordariomycetes</taxon>
        <taxon>Sordariomycetidae</taxon>
        <taxon>Calosphaeriales</taxon>
        <taxon>Pleurostomataceae</taxon>
        <taxon>Pleurostoma</taxon>
    </lineage>
</organism>
<accession>A0AA38RJT5</accession>
<keyword evidence="1" id="KW-0863">Zinc-finger</keyword>
<dbReference type="SMART" id="SM00355">
    <property type="entry name" value="ZnF_C2H2"/>
    <property type="match status" value="3"/>
</dbReference>
<evidence type="ECO:0000256" key="1">
    <source>
        <dbReference type="PROSITE-ProRule" id="PRU00042"/>
    </source>
</evidence>
<evidence type="ECO:0000259" key="3">
    <source>
        <dbReference type="PROSITE" id="PS50157"/>
    </source>
</evidence>
<keyword evidence="5" id="KW-1185">Reference proteome</keyword>
<keyword evidence="1" id="KW-0479">Metal-binding</keyword>
<proteinExistence type="predicted"/>
<gene>
    <name evidence="4" type="ORF">NKR23_g11300</name>
</gene>
<comment type="caution">
    <text evidence="4">The sequence shown here is derived from an EMBL/GenBank/DDBJ whole genome shotgun (WGS) entry which is preliminary data.</text>
</comment>
<dbReference type="SUPFAM" id="SSF57667">
    <property type="entry name" value="beta-beta-alpha zinc fingers"/>
    <property type="match status" value="1"/>
</dbReference>
<feature type="compositionally biased region" description="Low complexity" evidence="2">
    <location>
        <begin position="338"/>
        <end position="363"/>
    </location>
</feature>
<evidence type="ECO:0000256" key="2">
    <source>
        <dbReference type="SAM" id="MobiDB-lite"/>
    </source>
</evidence>
<dbReference type="PROSITE" id="PS50157">
    <property type="entry name" value="ZINC_FINGER_C2H2_2"/>
    <property type="match status" value="2"/>
</dbReference>
<keyword evidence="1" id="KW-0862">Zinc</keyword>
<dbReference type="Gene3D" id="3.30.160.60">
    <property type="entry name" value="Classic Zinc Finger"/>
    <property type="match status" value="1"/>
</dbReference>
<dbReference type="InterPro" id="IPR013087">
    <property type="entry name" value="Znf_C2H2_type"/>
</dbReference>
<feature type="region of interest" description="Disordered" evidence="2">
    <location>
        <begin position="328"/>
        <end position="382"/>
    </location>
</feature>
<evidence type="ECO:0000313" key="5">
    <source>
        <dbReference type="Proteomes" id="UP001174694"/>
    </source>
</evidence>
<evidence type="ECO:0000313" key="4">
    <source>
        <dbReference type="EMBL" id="KAJ9132344.1"/>
    </source>
</evidence>